<evidence type="ECO:0000256" key="1">
    <source>
        <dbReference type="SAM" id="Phobius"/>
    </source>
</evidence>
<dbReference type="AlphaFoldDB" id="A0A372IUZ6"/>
<dbReference type="OrthoDB" id="123194at2"/>
<accession>A0A372IUZ6</accession>
<comment type="caution">
    <text evidence="2">The sequence shown here is derived from an EMBL/GenBank/DDBJ whole genome shotgun (WGS) entry which is preliminary data.</text>
</comment>
<dbReference type="EMBL" id="QVQT01000001">
    <property type="protein sequence ID" value="RFU18746.1"/>
    <property type="molecule type" value="Genomic_DNA"/>
</dbReference>
<feature type="transmembrane region" description="Helical" evidence="1">
    <location>
        <begin position="35"/>
        <end position="59"/>
    </location>
</feature>
<organism evidence="2 3">
    <name type="scientific">Paracidobacterium acidisoli</name>
    <dbReference type="NCBI Taxonomy" id="2303751"/>
    <lineage>
        <taxon>Bacteria</taxon>
        <taxon>Pseudomonadati</taxon>
        <taxon>Acidobacteriota</taxon>
        <taxon>Terriglobia</taxon>
        <taxon>Terriglobales</taxon>
        <taxon>Acidobacteriaceae</taxon>
        <taxon>Paracidobacterium</taxon>
    </lineage>
</organism>
<sequence length="83" mass="9281">MHAAAAMLAIMPIFVLIVAVIVILPFWMIWKKAGFTPWLSLLMFVPLVGIIMLYVLAFAEWKVVPAQRVYPAGYPPSTLPPQL</sequence>
<name>A0A372IUZ6_9BACT</name>
<reference evidence="2 3" key="1">
    <citation type="submission" date="2018-08" db="EMBL/GenBank/DDBJ databases">
        <title>Acidipila sp. 4G-K13, an acidobacterium isolated from forest soil.</title>
        <authorList>
            <person name="Gao Z.-H."/>
            <person name="Qiu L.-H."/>
        </authorList>
    </citation>
    <scope>NUCLEOTIDE SEQUENCE [LARGE SCALE GENOMIC DNA]</scope>
    <source>
        <strain evidence="2 3">4G-K13</strain>
    </source>
</reference>
<keyword evidence="1" id="KW-0812">Transmembrane</keyword>
<gene>
    <name evidence="2" type="ORF">D0Y96_03450</name>
</gene>
<evidence type="ECO:0000313" key="2">
    <source>
        <dbReference type="EMBL" id="RFU18746.1"/>
    </source>
</evidence>
<protein>
    <submittedName>
        <fullName evidence="2">Uncharacterized protein</fullName>
    </submittedName>
</protein>
<proteinExistence type="predicted"/>
<keyword evidence="3" id="KW-1185">Reference proteome</keyword>
<keyword evidence="1" id="KW-1133">Transmembrane helix</keyword>
<keyword evidence="1" id="KW-0472">Membrane</keyword>
<dbReference type="Proteomes" id="UP000264702">
    <property type="component" value="Unassembled WGS sequence"/>
</dbReference>
<feature type="transmembrane region" description="Helical" evidence="1">
    <location>
        <begin position="7"/>
        <end position="29"/>
    </location>
</feature>
<evidence type="ECO:0000313" key="3">
    <source>
        <dbReference type="Proteomes" id="UP000264702"/>
    </source>
</evidence>